<dbReference type="PANTHER" id="PTHR10963">
    <property type="entry name" value="GLYCOSYL HYDROLASE-RELATED"/>
    <property type="match status" value="1"/>
</dbReference>
<name>A0ABU3BJ90_9FLAO</name>
<evidence type="ECO:0000256" key="1">
    <source>
        <dbReference type="ARBA" id="ARBA00006865"/>
    </source>
</evidence>
<organism evidence="3 4">
    <name type="scientific">Croceitalea vernalis</name>
    <dbReference type="NCBI Taxonomy" id="3075599"/>
    <lineage>
        <taxon>Bacteria</taxon>
        <taxon>Pseudomonadati</taxon>
        <taxon>Bacteroidota</taxon>
        <taxon>Flavobacteriia</taxon>
        <taxon>Flavobacteriales</taxon>
        <taxon>Flavobacteriaceae</taxon>
        <taxon>Croceitalea</taxon>
    </lineage>
</organism>
<dbReference type="RefSeq" id="WP_311388099.1">
    <property type="nucleotide sequence ID" value="NZ_JAVRHU010000003.1"/>
</dbReference>
<dbReference type="PANTHER" id="PTHR10963:SF55">
    <property type="entry name" value="GLYCOSIDE HYDROLASE FAMILY 16 PROTEIN"/>
    <property type="match status" value="1"/>
</dbReference>
<dbReference type="InterPro" id="IPR050546">
    <property type="entry name" value="Glycosyl_Hydrlase_16"/>
</dbReference>
<protein>
    <submittedName>
        <fullName evidence="3">Glycoside hydrolase family 16 protein</fullName>
    </submittedName>
</protein>
<dbReference type="PROSITE" id="PS51762">
    <property type="entry name" value="GH16_2"/>
    <property type="match status" value="1"/>
</dbReference>
<keyword evidence="4" id="KW-1185">Reference proteome</keyword>
<gene>
    <name evidence="3" type="ORF">RM520_11415</name>
</gene>
<reference evidence="3 4" key="1">
    <citation type="submission" date="2023-09" db="EMBL/GenBank/DDBJ databases">
        <authorList>
            <person name="Rey-Velasco X."/>
        </authorList>
    </citation>
    <scope>NUCLEOTIDE SEQUENCE [LARGE SCALE GENOMIC DNA]</scope>
    <source>
        <strain evidence="3 4">P007</strain>
    </source>
</reference>
<keyword evidence="3" id="KW-0378">Hydrolase</keyword>
<dbReference type="InterPro" id="IPR000757">
    <property type="entry name" value="Beta-glucanase-like"/>
</dbReference>
<dbReference type="Pfam" id="PF00722">
    <property type="entry name" value="Glyco_hydro_16"/>
    <property type="match status" value="1"/>
</dbReference>
<dbReference type="CDD" id="cd00146">
    <property type="entry name" value="PKD"/>
    <property type="match status" value="1"/>
</dbReference>
<dbReference type="InterPro" id="IPR013320">
    <property type="entry name" value="ConA-like_dom_sf"/>
</dbReference>
<dbReference type="CDD" id="cd08023">
    <property type="entry name" value="GH16_laminarinase_like"/>
    <property type="match status" value="1"/>
</dbReference>
<dbReference type="Gene3D" id="2.60.120.200">
    <property type="match status" value="2"/>
</dbReference>
<feature type="domain" description="GH16" evidence="2">
    <location>
        <begin position="404"/>
        <end position="705"/>
    </location>
</feature>
<comment type="caution">
    <text evidence="3">The sequence shown here is derived from an EMBL/GenBank/DDBJ whole genome shotgun (WGS) entry which is preliminary data.</text>
</comment>
<proteinExistence type="inferred from homology"/>
<evidence type="ECO:0000313" key="3">
    <source>
        <dbReference type="EMBL" id="MDT0622237.1"/>
    </source>
</evidence>
<dbReference type="Proteomes" id="UP001250662">
    <property type="component" value="Unassembled WGS sequence"/>
</dbReference>
<dbReference type="SUPFAM" id="SSF49899">
    <property type="entry name" value="Concanavalin A-like lectins/glucanases"/>
    <property type="match status" value="2"/>
</dbReference>
<evidence type="ECO:0000313" key="4">
    <source>
        <dbReference type="Proteomes" id="UP001250662"/>
    </source>
</evidence>
<sequence>MRKKVFGQFRILLVLLLVISCQEEEPVLENLVAPTNVEVNAAVSTDQSGNVTVTPTAENAINFHVIFNPGDDPITIANGDSATFRYSQSGQYSTPITVVAFGAGGISSSATVSIDLDVSLRISPEILAQITGGDGFSASTKRWVWDRTVGGHFGVGPLSNNFPEFFSAGPNQINPCMYDDVLEFSHDGNDNYTFSLETGEGNETFINWTEVNRFFPEATPQQFADECRDISNQATFENNFIIIENTDGTQSLNVGNSFLSYWVVVSGEYEIVELSENRISVRGISQPFNGDDPLAWYFSFIPESDGIGGGGSTLETEFTNLIWSDEFDISGAPNPVNWTYDLGAGGWGNGESQSYTSNPENVIVEDDVLKITAMATGGGNGADVYYFDDIQIGDDSGNATETIQDFEGDSPSITGFEGASTAVIENPDATGINTSSTVVEFTKNPGAAFFAGAFFDFSAPLDLSVNANLLIKTWSPKSGAVVRIKLEDATDSTKFVEVDANTTVTNAWETLSYDLSGAPAFNYDRVVIFFDFGEDGPVGSGYTSARIKSQGLQEFTYGRVEARAKLPTGGGTWPAIWMLGANFPEVGWPAAGEMDIMEHVGNQQDIVFGSTHDPNNFGGTARTGSTLVAGVSEEYHIYEMEWTSTEIQFAVDGQVYHTVTNDGTLPFNNDFFFIMNVAMGGSFGGDIDAAFTDSTMEVDYIRMYQ</sequence>
<accession>A0ABU3BJ90</accession>
<comment type="similarity">
    <text evidence="1">Belongs to the glycosyl hydrolase 16 family.</text>
</comment>
<dbReference type="PROSITE" id="PS51257">
    <property type="entry name" value="PROKAR_LIPOPROTEIN"/>
    <property type="match status" value="1"/>
</dbReference>
<evidence type="ECO:0000259" key="2">
    <source>
        <dbReference type="PROSITE" id="PS51762"/>
    </source>
</evidence>
<dbReference type="EMBL" id="JAVRHU010000003">
    <property type="protein sequence ID" value="MDT0622237.1"/>
    <property type="molecule type" value="Genomic_DNA"/>
</dbReference>
<dbReference type="GO" id="GO:0016787">
    <property type="term" value="F:hydrolase activity"/>
    <property type="evidence" value="ECO:0007669"/>
    <property type="project" value="UniProtKB-KW"/>
</dbReference>